<accession>A0AA48KEI3</accession>
<protein>
    <submittedName>
        <fullName evidence="2">Uncharacterized protein</fullName>
    </submittedName>
</protein>
<feature type="transmembrane region" description="Helical" evidence="1">
    <location>
        <begin position="12"/>
        <end position="32"/>
    </location>
</feature>
<evidence type="ECO:0000313" key="3">
    <source>
        <dbReference type="Proteomes" id="UP001228113"/>
    </source>
</evidence>
<dbReference type="EMBL" id="AP027081">
    <property type="protein sequence ID" value="BDU78095.1"/>
    <property type="molecule type" value="Genomic_DNA"/>
</dbReference>
<dbReference type="AlphaFoldDB" id="A0AA48KEI3"/>
<reference evidence="2" key="1">
    <citation type="journal article" date="2023" name="Int. J. Syst. Evol. Microbiol.">
        <title>Mesoterricola silvestris gen. nov., sp. nov., Mesoterricola sediminis sp. nov., Geothrix oryzae sp. nov., Geothrix edaphica sp. nov., Geothrix rubra sp. nov., and Geothrix limicola sp. nov., six novel members of Acidobacteriota isolated from soils.</title>
        <authorList>
            <person name="Itoh H."/>
            <person name="Sugisawa Y."/>
            <person name="Mise K."/>
            <person name="Xu Z."/>
            <person name="Kuniyasu M."/>
            <person name="Ushijima N."/>
            <person name="Kawano K."/>
            <person name="Kobayashi E."/>
            <person name="Shiratori Y."/>
            <person name="Masuda Y."/>
            <person name="Senoo K."/>
        </authorList>
    </citation>
    <scope>NUCLEOTIDE SEQUENCE</scope>
    <source>
        <strain evidence="2">W786</strain>
    </source>
</reference>
<organism evidence="2 3">
    <name type="scientific">Mesoterricola sediminis</name>
    <dbReference type="NCBI Taxonomy" id="2927980"/>
    <lineage>
        <taxon>Bacteria</taxon>
        <taxon>Pseudomonadati</taxon>
        <taxon>Acidobacteriota</taxon>
        <taxon>Holophagae</taxon>
        <taxon>Holophagales</taxon>
        <taxon>Holophagaceae</taxon>
        <taxon>Mesoterricola</taxon>
    </lineage>
</organism>
<sequence>MSGPEAGGRRWGAVYALVILNLLACIVLMRVFSRVFS</sequence>
<evidence type="ECO:0000256" key="1">
    <source>
        <dbReference type="SAM" id="Phobius"/>
    </source>
</evidence>
<name>A0AA48KEI3_9BACT</name>
<dbReference type="Proteomes" id="UP001228113">
    <property type="component" value="Chromosome"/>
</dbReference>
<dbReference type="KEGG" id="msea:METESE_30530"/>
<keyword evidence="3" id="KW-1185">Reference proteome</keyword>
<evidence type="ECO:0000313" key="2">
    <source>
        <dbReference type="EMBL" id="BDU78095.1"/>
    </source>
</evidence>
<proteinExistence type="predicted"/>
<gene>
    <name evidence="2" type="ORF">METESE_30530</name>
</gene>
<keyword evidence="1" id="KW-1133">Transmembrane helix</keyword>
<keyword evidence="1" id="KW-0812">Transmembrane</keyword>
<keyword evidence="1" id="KW-0472">Membrane</keyword>